<dbReference type="PANTHER" id="PTHR14690:SF0">
    <property type="entry name" value="IQ MOTIF CONTAINING WITH AAA DOMAIN 1"/>
    <property type="match status" value="1"/>
</dbReference>
<sequence length="313" mass="36945">MVKLELSEYHYFDDILIDLKLTPDDVEIPIPKYFVNENFRALRDREHFLEHILSSLKADEEKSEEVQMTLDQAIRLIQRHERARQGRIRAKFMREIRQQEEVEKSKGEDRKTYTQEEAAIIFQKIWRGFCCRKKVHAMRNEELVWLGMVPSNLHHIAQKSSITKLADRVDAVRRVTQNIYEQEYQQALVKVKEKIRDTEGPDMRETMRDQMRQWFIECRDATGRFPDYPEEGEGGSAAIFKEKTPEELERELKEKEEASQKGKGKDKGKAKKPSPKKDDKQKKKKKGEDEQEGFKMSPSAFLGDLHEGCHNYQ</sequence>
<name>A0AA85KA81_TRIRE</name>
<feature type="compositionally biased region" description="Basic and acidic residues" evidence="1">
    <location>
        <begin position="304"/>
        <end position="313"/>
    </location>
</feature>
<accession>A0AA85KA81</accession>
<feature type="region of interest" description="Disordered" evidence="1">
    <location>
        <begin position="225"/>
        <end position="313"/>
    </location>
</feature>
<dbReference type="PANTHER" id="PTHR14690">
    <property type="entry name" value="IQ MOTIF CONTAINING WITH AAA DOMAIN 1"/>
    <property type="match status" value="1"/>
</dbReference>
<reference evidence="3" key="2">
    <citation type="submission" date="2023-11" db="UniProtKB">
        <authorList>
            <consortium name="WormBaseParasite"/>
        </authorList>
    </citation>
    <scope>IDENTIFICATION</scope>
</reference>
<dbReference type="PROSITE" id="PS50096">
    <property type="entry name" value="IQ"/>
    <property type="match status" value="1"/>
</dbReference>
<feature type="compositionally biased region" description="Basic and acidic residues" evidence="1">
    <location>
        <begin position="240"/>
        <end position="267"/>
    </location>
</feature>
<evidence type="ECO:0000313" key="2">
    <source>
        <dbReference type="Proteomes" id="UP000050795"/>
    </source>
</evidence>
<dbReference type="AlphaFoldDB" id="A0AA85KA81"/>
<evidence type="ECO:0000313" key="3">
    <source>
        <dbReference type="WBParaSite" id="TREG1_80670.1"/>
    </source>
</evidence>
<dbReference type="InterPro" id="IPR052267">
    <property type="entry name" value="N-DRC_Component"/>
</dbReference>
<dbReference type="Proteomes" id="UP000050795">
    <property type="component" value="Unassembled WGS sequence"/>
</dbReference>
<organism evidence="2 3">
    <name type="scientific">Trichobilharzia regenti</name>
    <name type="common">Nasal bird schistosome</name>
    <dbReference type="NCBI Taxonomy" id="157069"/>
    <lineage>
        <taxon>Eukaryota</taxon>
        <taxon>Metazoa</taxon>
        <taxon>Spiralia</taxon>
        <taxon>Lophotrochozoa</taxon>
        <taxon>Platyhelminthes</taxon>
        <taxon>Trematoda</taxon>
        <taxon>Digenea</taxon>
        <taxon>Strigeidida</taxon>
        <taxon>Schistosomatoidea</taxon>
        <taxon>Schistosomatidae</taxon>
        <taxon>Trichobilharzia</taxon>
    </lineage>
</organism>
<proteinExistence type="predicted"/>
<dbReference type="InterPro" id="IPR000048">
    <property type="entry name" value="IQ_motif_EF-hand-BS"/>
</dbReference>
<dbReference type="WBParaSite" id="TREG1_80670.1">
    <property type="protein sequence ID" value="TREG1_80670.1"/>
    <property type="gene ID" value="TREG1_80670"/>
</dbReference>
<reference evidence="2" key="1">
    <citation type="submission" date="2022-06" db="EMBL/GenBank/DDBJ databases">
        <authorList>
            <person name="Berger JAMES D."/>
            <person name="Berger JAMES D."/>
        </authorList>
    </citation>
    <scope>NUCLEOTIDE SEQUENCE [LARGE SCALE GENOMIC DNA]</scope>
</reference>
<protein>
    <submittedName>
        <fullName evidence="3">Uncharacterized protein</fullName>
    </submittedName>
</protein>
<dbReference type="SMART" id="SM00015">
    <property type="entry name" value="IQ"/>
    <property type="match status" value="1"/>
</dbReference>
<keyword evidence="2" id="KW-1185">Reference proteome</keyword>
<evidence type="ECO:0000256" key="1">
    <source>
        <dbReference type="SAM" id="MobiDB-lite"/>
    </source>
</evidence>